<accession>A0ACC2ASZ9</accession>
<organism evidence="1 2">
    <name type="scientific">Diphasiastrum complanatum</name>
    <name type="common">Issler's clubmoss</name>
    <name type="synonym">Lycopodium complanatum</name>
    <dbReference type="NCBI Taxonomy" id="34168"/>
    <lineage>
        <taxon>Eukaryota</taxon>
        <taxon>Viridiplantae</taxon>
        <taxon>Streptophyta</taxon>
        <taxon>Embryophyta</taxon>
        <taxon>Tracheophyta</taxon>
        <taxon>Lycopodiopsida</taxon>
        <taxon>Lycopodiales</taxon>
        <taxon>Lycopodiaceae</taxon>
        <taxon>Lycopodioideae</taxon>
        <taxon>Diphasiastrum</taxon>
    </lineage>
</organism>
<name>A0ACC2ASZ9_DIPCM</name>
<dbReference type="EMBL" id="CM055111">
    <property type="protein sequence ID" value="KAJ7520134.1"/>
    <property type="molecule type" value="Genomic_DNA"/>
</dbReference>
<reference evidence="2" key="1">
    <citation type="journal article" date="2024" name="Proc. Natl. Acad. Sci. U.S.A.">
        <title>Extraordinary preservation of gene collinearity over three hundred million years revealed in homosporous lycophytes.</title>
        <authorList>
            <person name="Li C."/>
            <person name="Wickell D."/>
            <person name="Kuo L.Y."/>
            <person name="Chen X."/>
            <person name="Nie B."/>
            <person name="Liao X."/>
            <person name="Peng D."/>
            <person name="Ji J."/>
            <person name="Jenkins J."/>
            <person name="Williams M."/>
            <person name="Shu S."/>
            <person name="Plott C."/>
            <person name="Barry K."/>
            <person name="Rajasekar S."/>
            <person name="Grimwood J."/>
            <person name="Han X."/>
            <person name="Sun S."/>
            <person name="Hou Z."/>
            <person name="He W."/>
            <person name="Dai G."/>
            <person name="Sun C."/>
            <person name="Schmutz J."/>
            <person name="Leebens-Mack J.H."/>
            <person name="Li F.W."/>
            <person name="Wang L."/>
        </authorList>
    </citation>
    <scope>NUCLEOTIDE SEQUENCE [LARGE SCALE GENOMIC DNA]</scope>
    <source>
        <strain evidence="2">cv. PW_Plant_1</strain>
    </source>
</reference>
<proteinExistence type="predicted"/>
<keyword evidence="2" id="KW-1185">Reference proteome</keyword>
<dbReference type="Proteomes" id="UP001162992">
    <property type="component" value="Chromosome 20"/>
</dbReference>
<protein>
    <submittedName>
        <fullName evidence="1">Uncharacterized protein</fullName>
    </submittedName>
</protein>
<evidence type="ECO:0000313" key="1">
    <source>
        <dbReference type="EMBL" id="KAJ7520134.1"/>
    </source>
</evidence>
<gene>
    <name evidence="1" type="ORF">O6H91_20G068100</name>
</gene>
<sequence length="489" mass="53683">MGVEEAAEIVGCLRASFRSGHTKPRAWRVQQLEAVLMLLQDREKEIQQAVYSDLAKPPYETFTGEVALVENACKLAVKKLKEWMSPEKVSTSFALYPSSAEIVPEPLGVVLVIAAWNFPFLLAMDPLVGAVAAGNAVVLKPSELAPATSNLLARLIPFYLDNSAVCVVEGGVSETSALLDQKWDKIFYTGSSRVAKLVMAAASKHLTPVTLELGGKCPAIIDSSADLRVACRRIAVGKWGNNNGQACISPDYILADESIVHKLIETLTSTLKEFYGEDPRASPDLARIVNFSHFTRLTKLLDHPSTESTIVHGGQRDEKNLYIAPTILLNVPCDAPIMKEEIFGPLLPILTVKTVDEAVNFVTARPKPLALYVFTKRKSVKDVVLRDTSAGGMVVNDTMLHKCYIGFLSTMQSGIKVSRLVKVFFSHLYDGMGWDCSLSFLISHLGVLARVAWELIMASTRLITLVTERQFYAEVFLQIFLQGILLIAV</sequence>
<comment type="caution">
    <text evidence="1">The sequence shown here is derived from an EMBL/GenBank/DDBJ whole genome shotgun (WGS) entry which is preliminary data.</text>
</comment>
<evidence type="ECO:0000313" key="2">
    <source>
        <dbReference type="Proteomes" id="UP001162992"/>
    </source>
</evidence>